<reference evidence="2 3" key="2">
    <citation type="journal article" date="2013" name="Plant Cell Physiol.">
        <title>Rice Annotation Project Database (RAP-DB): an integrative and interactive database for rice genomics.</title>
        <authorList>
            <person name="Sakai H."/>
            <person name="Lee S.S."/>
            <person name="Tanaka T."/>
            <person name="Numa H."/>
            <person name="Kim J."/>
            <person name="Kawahara Y."/>
            <person name="Wakimoto H."/>
            <person name="Yang C.C."/>
            <person name="Iwamoto M."/>
            <person name="Abe T."/>
            <person name="Yamada Y."/>
            <person name="Muto A."/>
            <person name="Inokuchi H."/>
            <person name="Ikemura T."/>
            <person name="Matsumoto T."/>
            <person name="Sasaki T."/>
            <person name="Itoh T."/>
        </authorList>
    </citation>
    <scope>NUCLEOTIDE SEQUENCE [LARGE SCALE GENOMIC DNA]</scope>
    <source>
        <strain evidence="3">cv. Nipponbare</strain>
    </source>
</reference>
<reference evidence="3" key="1">
    <citation type="journal article" date="2005" name="Nature">
        <title>The map-based sequence of the rice genome.</title>
        <authorList>
            <consortium name="International rice genome sequencing project (IRGSP)"/>
            <person name="Matsumoto T."/>
            <person name="Wu J."/>
            <person name="Kanamori H."/>
            <person name="Katayose Y."/>
            <person name="Fujisawa M."/>
            <person name="Namiki N."/>
            <person name="Mizuno H."/>
            <person name="Yamamoto K."/>
            <person name="Antonio B.A."/>
            <person name="Baba T."/>
            <person name="Sakata K."/>
            <person name="Nagamura Y."/>
            <person name="Aoki H."/>
            <person name="Arikawa K."/>
            <person name="Arita K."/>
            <person name="Bito T."/>
            <person name="Chiden Y."/>
            <person name="Fujitsuka N."/>
            <person name="Fukunaka R."/>
            <person name="Hamada M."/>
            <person name="Harada C."/>
            <person name="Hayashi A."/>
            <person name="Hijishita S."/>
            <person name="Honda M."/>
            <person name="Hosokawa S."/>
            <person name="Ichikawa Y."/>
            <person name="Idonuma A."/>
            <person name="Iijima M."/>
            <person name="Ikeda M."/>
            <person name="Ikeno M."/>
            <person name="Ito K."/>
            <person name="Ito S."/>
            <person name="Ito T."/>
            <person name="Ito Y."/>
            <person name="Ito Y."/>
            <person name="Iwabuchi A."/>
            <person name="Kamiya K."/>
            <person name="Karasawa W."/>
            <person name="Kurita K."/>
            <person name="Katagiri S."/>
            <person name="Kikuta A."/>
            <person name="Kobayashi H."/>
            <person name="Kobayashi N."/>
            <person name="Machita K."/>
            <person name="Maehara T."/>
            <person name="Masukawa M."/>
            <person name="Mizubayashi T."/>
            <person name="Mukai Y."/>
            <person name="Nagasaki H."/>
            <person name="Nagata Y."/>
            <person name="Naito S."/>
            <person name="Nakashima M."/>
            <person name="Nakama Y."/>
            <person name="Nakamichi Y."/>
            <person name="Nakamura M."/>
            <person name="Meguro A."/>
            <person name="Negishi M."/>
            <person name="Ohta I."/>
            <person name="Ohta T."/>
            <person name="Okamoto M."/>
            <person name="Ono N."/>
            <person name="Saji S."/>
            <person name="Sakaguchi M."/>
            <person name="Sakai K."/>
            <person name="Shibata M."/>
            <person name="Shimokawa T."/>
            <person name="Song J."/>
            <person name="Takazaki Y."/>
            <person name="Terasawa K."/>
            <person name="Tsugane M."/>
            <person name="Tsuji K."/>
            <person name="Ueda S."/>
            <person name="Waki K."/>
            <person name="Yamagata H."/>
            <person name="Yamamoto M."/>
            <person name="Yamamoto S."/>
            <person name="Yamane H."/>
            <person name="Yoshiki S."/>
            <person name="Yoshihara R."/>
            <person name="Yukawa K."/>
            <person name="Zhong H."/>
            <person name="Yano M."/>
            <person name="Yuan Q."/>
            <person name="Ouyang S."/>
            <person name="Liu J."/>
            <person name="Jones K.M."/>
            <person name="Gansberger K."/>
            <person name="Moffat K."/>
            <person name="Hill J."/>
            <person name="Bera J."/>
            <person name="Fadrosh D."/>
            <person name="Jin S."/>
            <person name="Johri S."/>
            <person name="Kim M."/>
            <person name="Overton L."/>
            <person name="Reardon M."/>
            <person name="Tsitrin T."/>
            <person name="Vuong H."/>
            <person name="Weaver B."/>
            <person name="Ciecko A."/>
            <person name="Tallon L."/>
            <person name="Jackson J."/>
            <person name="Pai G."/>
            <person name="Aken S.V."/>
            <person name="Utterback T."/>
            <person name="Reidmuller S."/>
            <person name="Feldblyum T."/>
            <person name="Hsiao J."/>
            <person name="Zismann V."/>
            <person name="Iobst S."/>
            <person name="de Vazeille A.R."/>
            <person name="Buell C.R."/>
            <person name="Ying K."/>
            <person name="Li Y."/>
            <person name="Lu T."/>
            <person name="Huang Y."/>
            <person name="Zhao Q."/>
            <person name="Feng Q."/>
            <person name="Zhang L."/>
            <person name="Zhu J."/>
            <person name="Weng Q."/>
            <person name="Mu J."/>
            <person name="Lu Y."/>
            <person name="Fan D."/>
            <person name="Liu Y."/>
            <person name="Guan J."/>
            <person name="Zhang Y."/>
            <person name="Yu S."/>
            <person name="Liu X."/>
            <person name="Zhang Y."/>
            <person name="Hong G."/>
            <person name="Han B."/>
            <person name="Choisne N."/>
            <person name="Demange N."/>
            <person name="Orjeda G."/>
            <person name="Samain S."/>
            <person name="Cattolico L."/>
            <person name="Pelletier E."/>
            <person name="Couloux A."/>
            <person name="Segurens B."/>
            <person name="Wincker P."/>
            <person name="D'Hont A."/>
            <person name="Scarpelli C."/>
            <person name="Weissenbach J."/>
            <person name="Salanoubat M."/>
            <person name="Quetier F."/>
            <person name="Yu Y."/>
            <person name="Kim H.R."/>
            <person name="Rambo T."/>
            <person name="Currie J."/>
            <person name="Collura K."/>
            <person name="Luo M."/>
            <person name="Yang T."/>
            <person name="Ammiraju J.S.S."/>
            <person name="Engler F."/>
            <person name="Soderlund C."/>
            <person name="Wing R.A."/>
            <person name="Palmer L.E."/>
            <person name="de la Bastide M."/>
            <person name="Spiegel L."/>
            <person name="Nascimento L."/>
            <person name="Zutavern T."/>
            <person name="O'Shaughnessy A."/>
            <person name="Dike S."/>
            <person name="Dedhia N."/>
            <person name="Preston R."/>
            <person name="Balija V."/>
            <person name="McCombie W.R."/>
            <person name="Chow T."/>
            <person name="Chen H."/>
            <person name="Chung M."/>
            <person name="Chen C."/>
            <person name="Shaw J."/>
            <person name="Wu H."/>
            <person name="Hsiao K."/>
            <person name="Chao Y."/>
            <person name="Chu M."/>
            <person name="Cheng C."/>
            <person name="Hour A."/>
            <person name="Lee P."/>
            <person name="Lin S."/>
            <person name="Lin Y."/>
            <person name="Liou J."/>
            <person name="Liu S."/>
            <person name="Hsing Y."/>
            <person name="Raghuvanshi S."/>
            <person name="Mohanty A."/>
            <person name="Bharti A.K."/>
            <person name="Gaur A."/>
            <person name="Gupta V."/>
            <person name="Kumar D."/>
            <person name="Ravi V."/>
            <person name="Vij S."/>
            <person name="Kapur A."/>
            <person name="Khurana P."/>
            <person name="Khurana P."/>
            <person name="Khurana J.P."/>
            <person name="Tyagi A.K."/>
            <person name="Gaikwad K."/>
            <person name="Singh A."/>
            <person name="Dalal V."/>
            <person name="Srivastava S."/>
            <person name="Dixit A."/>
            <person name="Pal A.K."/>
            <person name="Ghazi I.A."/>
            <person name="Yadav M."/>
            <person name="Pandit A."/>
            <person name="Bhargava A."/>
            <person name="Sureshbabu K."/>
            <person name="Batra K."/>
            <person name="Sharma T.R."/>
            <person name="Mohapatra T."/>
            <person name="Singh N.K."/>
            <person name="Messing J."/>
            <person name="Nelson A.B."/>
            <person name="Fuks G."/>
            <person name="Kavchok S."/>
            <person name="Keizer G."/>
            <person name="Linton E."/>
            <person name="Llaca V."/>
            <person name="Song R."/>
            <person name="Tanyolac B."/>
            <person name="Young S."/>
            <person name="Ho-Il K."/>
            <person name="Hahn J.H."/>
            <person name="Sangsakoo G."/>
            <person name="Vanavichit A."/>
            <person name="de Mattos Luiz.A.T."/>
            <person name="Zimmer P.D."/>
            <person name="Malone G."/>
            <person name="Dellagostin O."/>
            <person name="de Oliveira A.C."/>
            <person name="Bevan M."/>
            <person name="Bancroft I."/>
            <person name="Minx P."/>
            <person name="Cordum H."/>
            <person name="Wilson R."/>
            <person name="Cheng Z."/>
            <person name="Jin W."/>
            <person name="Jiang J."/>
            <person name="Leong S.A."/>
            <person name="Iwama H."/>
            <person name="Gojobori T."/>
            <person name="Itoh T."/>
            <person name="Niimura Y."/>
            <person name="Fujii Y."/>
            <person name="Habara T."/>
            <person name="Sakai H."/>
            <person name="Sato Y."/>
            <person name="Wilson G."/>
            <person name="Kumar K."/>
            <person name="McCouch S."/>
            <person name="Juretic N."/>
            <person name="Hoen D."/>
            <person name="Wright S."/>
            <person name="Bruskiewich R."/>
            <person name="Bureau T."/>
            <person name="Miyao A."/>
            <person name="Hirochika H."/>
            <person name="Nishikawa T."/>
            <person name="Kadowaki K."/>
            <person name="Sugiura M."/>
            <person name="Burr B."/>
            <person name="Sasaki T."/>
        </authorList>
    </citation>
    <scope>NUCLEOTIDE SEQUENCE [LARGE SCALE GENOMIC DNA]</scope>
    <source>
        <strain evidence="3">cv. Nipponbare</strain>
    </source>
</reference>
<dbReference type="EMBL" id="AP014964">
    <property type="protein sequence ID" value="BAT04177.1"/>
    <property type="molecule type" value="Genomic_DNA"/>
</dbReference>
<feature type="chain" id="PRO_5006057033" evidence="1">
    <location>
        <begin position="29"/>
        <end position="100"/>
    </location>
</feature>
<accession>A0A0P0XCI6</accession>
<reference evidence="2 3" key="3">
    <citation type="journal article" date="2013" name="Rice">
        <title>Improvement of the Oryza sativa Nipponbare reference genome using next generation sequence and optical map data.</title>
        <authorList>
            <person name="Kawahara Y."/>
            <person name="de la Bastide M."/>
            <person name="Hamilton J.P."/>
            <person name="Kanamori H."/>
            <person name="McCombie W.R."/>
            <person name="Ouyang S."/>
            <person name="Schwartz D.C."/>
            <person name="Tanaka T."/>
            <person name="Wu J."/>
            <person name="Zhou S."/>
            <person name="Childs K.L."/>
            <person name="Davidson R.M."/>
            <person name="Lin H."/>
            <person name="Quesada-Ocampo L."/>
            <person name="Vaillancourt B."/>
            <person name="Sakai H."/>
            <person name="Lee S.S."/>
            <person name="Kim J."/>
            <person name="Numa H."/>
            <person name="Itoh T."/>
            <person name="Buell C.R."/>
            <person name="Matsumoto T."/>
        </authorList>
    </citation>
    <scope>NUCLEOTIDE SEQUENCE [LARGE SCALE GENOMIC DNA]</scope>
    <source>
        <strain evidence="3">cv. Nipponbare</strain>
    </source>
</reference>
<evidence type="ECO:0000256" key="1">
    <source>
        <dbReference type="SAM" id="SignalP"/>
    </source>
</evidence>
<sequence length="100" mass="11514">MCQNLFLFIERKPLLYYIALALLHKVCALPPSTELGPSLIFTGVPSGSRRYQPKPKVKNIISHNVLFHNEYASSTYHWIIWHISKQLNATAFEKLCSKKI</sequence>
<dbReference type="InParanoid" id="A0A0P0XCI6"/>
<dbReference type="Gramene" id="Os08t0191650-01">
    <property type="protein sequence ID" value="Os08t0191650-01"/>
    <property type="gene ID" value="Os08g0191650"/>
</dbReference>
<keyword evidence="1" id="KW-0732">Signal</keyword>
<organism evidence="2 3">
    <name type="scientific">Oryza sativa subsp. japonica</name>
    <name type="common">Rice</name>
    <dbReference type="NCBI Taxonomy" id="39947"/>
    <lineage>
        <taxon>Eukaryota</taxon>
        <taxon>Viridiplantae</taxon>
        <taxon>Streptophyta</taxon>
        <taxon>Embryophyta</taxon>
        <taxon>Tracheophyta</taxon>
        <taxon>Spermatophyta</taxon>
        <taxon>Magnoliopsida</taxon>
        <taxon>Liliopsida</taxon>
        <taxon>Poales</taxon>
        <taxon>Poaceae</taxon>
        <taxon>BOP clade</taxon>
        <taxon>Oryzoideae</taxon>
        <taxon>Oryzeae</taxon>
        <taxon>Oryzinae</taxon>
        <taxon>Oryza</taxon>
        <taxon>Oryza sativa</taxon>
    </lineage>
</organism>
<dbReference type="PaxDb" id="39947-A0A0P0XCI6"/>
<proteinExistence type="predicted"/>
<evidence type="ECO:0000313" key="2">
    <source>
        <dbReference type="EMBL" id="BAT04177.1"/>
    </source>
</evidence>
<protein>
    <submittedName>
        <fullName evidence="2">Os08g0191650 protein</fullName>
    </submittedName>
</protein>
<dbReference type="Proteomes" id="UP000059680">
    <property type="component" value="Chromosome 8"/>
</dbReference>
<gene>
    <name evidence="2" type="ordered locus">Os08g0191650</name>
    <name evidence="2" type="ORF">OSNPB_080191650</name>
</gene>
<feature type="signal peptide" evidence="1">
    <location>
        <begin position="1"/>
        <end position="28"/>
    </location>
</feature>
<name>A0A0P0XCI6_ORYSJ</name>
<keyword evidence="3" id="KW-1185">Reference proteome</keyword>
<evidence type="ECO:0000313" key="3">
    <source>
        <dbReference type="Proteomes" id="UP000059680"/>
    </source>
</evidence>
<dbReference type="AlphaFoldDB" id="A0A0P0XCI6"/>